<reference evidence="2" key="1">
    <citation type="submission" date="2019-09" db="EMBL/GenBank/DDBJ databases">
        <title>Draft genome information of white flower Hibiscus syriacus.</title>
        <authorList>
            <person name="Kim Y.-M."/>
        </authorList>
    </citation>
    <scope>NUCLEOTIDE SEQUENCE [LARGE SCALE GENOMIC DNA]</scope>
    <source>
        <strain evidence="2">YM2019G1</strain>
    </source>
</reference>
<evidence type="ECO:0000313" key="3">
    <source>
        <dbReference type="Proteomes" id="UP000436088"/>
    </source>
</evidence>
<dbReference type="Gene3D" id="2.60.210.10">
    <property type="entry name" value="Apoptosis, Tumor Necrosis Factor Receptor Associated Protein 2, Chain A"/>
    <property type="match status" value="2"/>
</dbReference>
<organism evidence="2 3">
    <name type="scientific">Hibiscus syriacus</name>
    <name type="common">Rose of Sharon</name>
    <dbReference type="NCBI Taxonomy" id="106335"/>
    <lineage>
        <taxon>Eukaryota</taxon>
        <taxon>Viridiplantae</taxon>
        <taxon>Streptophyta</taxon>
        <taxon>Embryophyta</taxon>
        <taxon>Tracheophyta</taxon>
        <taxon>Spermatophyta</taxon>
        <taxon>Magnoliopsida</taxon>
        <taxon>eudicotyledons</taxon>
        <taxon>Gunneridae</taxon>
        <taxon>Pentapetalae</taxon>
        <taxon>rosids</taxon>
        <taxon>malvids</taxon>
        <taxon>Malvales</taxon>
        <taxon>Malvaceae</taxon>
        <taxon>Malvoideae</taxon>
        <taxon>Hibiscus</taxon>
    </lineage>
</organism>
<feature type="domain" description="MATH" evidence="1">
    <location>
        <begin position="217"/>
        <end position="383"/>
    </location>
</feature>
<name>A0A6A3CPZ4_HIBSY</name>
<dbReference type="Proteomes" id="UP000436088">
    <property type="component" value="Unassembled WGS sequence"/>
</dbReference>
<protein>
    <submittedName>
        <fullName evidence="2">Glycosyl hydrolase family protein</fullName>
    </submittedName>
</protein>
<keyword evidence="2" id="KW-0378">Hydrolase</keyword>
<feature type="domain" description="MATH" evidence="1">
    <location>
        <begin position="59"/>
        <end position="195"/>
    </location>
</feature>
<gene>
    <name evidence="2" type="ORF">F3Y22_tig00002841pilonHSYRG00102</name>
</gene>
<evidence type="ECO:0000313" key="2">
    <source>
        <dbReference type="EMBL" id="KAE8730976.1"/>
    </source>
</evidence>
<proteinExistence type="predicted"/>
<comment type="caution">
    <text evidence="2">The sequence shown here is derived from an EMBL/GenBank/DDBJ whole genome shotgun (WGS) entry which is preliminary data.</text>
</comment>
<dbReference type="PROSITE" id="PS50144">
    <property type="entry name" value="MATH"/>
    <property type="match status" value="2"/>
</dbReference>
<keyword evidence="3" id="KW-1185">Reference proteome</keyword>
<dbReference type="InterPro" id="IPR002083">
    <property type="entry name" value="MATH/TRAF_dom"/>
</dbReference>
<dbReference type="CDD" id="cd00121">
    <property type="entry name" value="MATH"/>
    <property type="match status" value="2"/>
</dbReference>
<evidence type="ECO:0000259" key="1">
    <source>
        <dbReference type="PROSITE" id="PS50144"/>
    </source>
</evidence>
<dbReference type="AlphaFoldDB" id="A0A6A3CPZ4"/>
<dbReference type="PANTHER" id="PTHR46162:SF2">
    <property type="entry name" value="ANKYRIN REPEAT-CONTAINING PROTEIN-RELATED"/>
    <property type="match status" value="1"/>
</dbReference>
<dbReference type="Pfam" id="PF22486">
    <property type="entry name" value="MATH_2"/>
    <property type="match status" value="2"/>
</dbReference>
<dbReference type="PANTHER" id="PTHR46162">
    <property type="entry name" value="TRAF-LIKE FAMILY PROTEIN"/>
    <property type="match status" value="1"/>
</dbReference>
<sequence length="392" mass="44283">MTTANSVDSNSDVHSSLSNIACNCKYAMPGLVFFIDFGLYSLAILIADQVARSISEAAPRHYILKIMSFSFLAKTGIEKYESGEFDASGYKWKLVLYPHGNKSRNVKEHLSLYLVSADVASRIHLDLEVHAVFRFFLLDQTKDNYLIVHDATGKDRRFHRSKHQWGFDQLIPIRTFNDVGNGYLLDDSCVFGAEVFVTKEMSSGKGECLSMIKDAISSKHVWKIESFSNLDSEYHESQQFFTANHKWLHYTDILTTSWYSSQASHVSQALRELWGAQRGRYQLAQATIQLFPKGRKNGSGTHISIYLALVDSDTLKDGSKIFAEFTLRIKDQQQSRNIAGKVSHWFSESSQESGWENFVSLAYFHNTTSGCLVNDMCMVEAEITVHAAANTL</sequence>
<dbReference type="InterPro" id="IPR008974">
    <property type="entry name" value="TRAF-like"/>
</dbReference>
<accession>A0A6A3CPZ4</accession>
<dbReference type="EMBL" id="VEPZ02000197">
    <property type="protein sequence ID" value="KAE8730976.1"/>
    <property type="molecule type" value="Genomic_DNA"/>
</dbReference>
<dbReference type="SUPFAM" id="SSF49599">
    <property type="entry name" value="TRAF domain-like"/>
    <property type="match status" value="2"/>
</dbReference>
<dbReference type="GO" id="GO:0016787">
    <property type="term" value="F:hydrolase activity"/>
    <property type="evidence" value="ECO:0007669"/>
    <property type="project" value="UniProtKB-KW"/>
</dbReference>